<dbReference type="SUPFAM" id="SSF54236">
    <property type="entry name" value="Ubiquitin-like"/>
    <property type="match status" value="1"/>
</dbReference>
<keyword evidence="3" id="KW-0597">Phosphoprotein</keyword>
<sequence length="942" mass="103970">MSVGVHQFLSDSGGHKFTENAPRPPVPGEENELQSNGGHSTKSSGSHKSHVSNKSHSSGKSMASHRSDHTHSPAGTPRRSNLDKTGTTQGFNKEDVEAPLGFEPEGSAANSPPFTENSTPPCLNWAKNLRNLLADGDGVNLFRQFLVQEQCLHLLNFWFACQGLKNVYNSGKERDKIPSLEKLIYKKFIRGDSAIKLTPEIRSKIVDRVTKRQMDHTLFDQAQSEIEETLEKDSYRTFLKSDLYVQYIQTGGESPKESSSSSGSNSVRPISSCGPLPTLHEDAELETESIPMPLTSKALMATRWTRADNGVRKVNEASAGLYMQASHQGGRVPNPYHYSYAPVSAQDSELQSLSSDALTDTDTMSLTDSSVDGRPVYNKRRWKRQARAINRSAQQNRDTALTQHMIPRTAHAPKDRNIAETDPMKFAVLLAEKLEVVCRERERDERLQHQMKCISEAEESEDSSLISRPNTRATINSLMAAFALGGEVGADNDQSILEEHCSRIWDSSAGQTPSLSPGKHTPPRSKSPDRGHKRTIQPPAVPAGMPAVAYKQKVKRDKPADKASVVSYDSGVSEGKSYYVDPSQTKHILHVHHHHHSSRDKTRQQLEIEAQQRSMTPYMHTRGVESTSSGDPAVRGSRTRDGTSKRTGSKKGSDTASVSCDSGVSVLPDLQDPQNNKVMAWMLENEQIMHCASTNTDSERSSSHKRSHTSKSATASPLPHRTGAISKSKAPPHYNATRSGPLERSGISSMIPAHISQMQQGMPSQPVAQDPSMPLLAPPNPTTQLEEAKRRLQDESMARHTAKSRAFSSAVPKQKHSMSAMGPPRSTPPTRGPPGVAEMEDDYYRRQTRRPSSAPVASSIEETVVGYYFCDDPVPYKTSVQGRRVTLAQFKELLTKKGNYKYFFKKASNEFDIGVVHEEVTDDSAILPLWEGKIVGKVEKKE</sequence>
<evidence type="ECO:0000256" key="5">
    <source>
        <dbReference type="ARBA" id="ARBA00022765"/>
    </source>
</evidence>
<keyword evidence="4 7" id="KW-0879">Wnt signaling pathway</keyword>
<dbReference type="GO" id="GO:0060090">
    <property type="term" value="F:molecular adaptor activity"/>
    <property type="evidence" value="ECO:0007669"/>
    <property type="project" value="TreeGrafter"/>
</dbReference>
<dbReference type="SUPFAM" id="SSF48097">
    <property type="entry name" value="Regulator of G-protein signaling, RGS"/>
    <property type="match status" value="1"/>
</dbReference>
<dbReference type="GO" id="GO:0048468">
    <property type="term" value="P:cell development"/>
    <property type="evidence" value="ECO:0007669"/>
    <property type="project" value="TreeGrafter"/>
</dbReference>
<dbReference type="InterPro" id="IPR014936">
    <property type="entry name" value="Axin_b-cat-bd"/>
</dbReference>
<reference evidence="11" key="1">
    <citation type="submission" date="2015-04" db="EMBL/GenBank/DDBJ databases">
        <title>The developmental basis of the recurrent evolution of deuterostomy and protostomy.</title>
        <authorList>
            <person name="Martin-Duran J.M."/>
            <person name="Passamaneck Y.J."/>
            <person name="Martindale M.Q."/>
            <person name="Hejnol A."/>
        </authorList>
    </citation>
    <scope>NUCLEOTIDE SEQUENCE</scope>
</reference>
<dbReference type="InterPro" id="IPR001158">
    <property type="entry name" value="DIX"/>
</dbReference>
<name>A0A165USR3_9BILA</name>
<keyword evidence="6" id="KW-0832">Ubl conjugation</keyword>
<evidence type="ECO:0000256" key="1">
    <source>
        <dbReference type="ARBA" id="ARBA00004496"/>
    </source>
</evidence>
<dbReference type="GO" id="GO:0032436">
    <property type="term" value="P:positive regulation of proteasomal ubiquitin-dependent protein catabolic process"/>
    <property type="evidence" value="ECO:0007669"/>
    <property type="project" value="TreeGrafter"/>
</dbReference>
<dbReference type="InterPro" id="IPR029071">
    <property type="entry name" value="Ubiquitin-like_domsf"/>
</dbReference>
<dbReference type="InterPro" id="IPR032101">
    <property type="entry name" value="Axin_TNKS-bd"/>
</dbReference>
<feature type="region of interest" description="Disordered" evidence="8">
    <location>
        <begin position="507"/>
        <end position="546"/>
    </location>
</feature>
<evidence type="ECO:0000256" key="8">
    <source>
        <dbReference type="SAM" id="MobiDB-lite"/>
    </source>
</evidence>
<dbReference type="GO" id="GO:0031625">
    <property type="term" value="F:ubiquitin protein ligase binding"/>
    <property type="evidence" value="ECO:0007669"/>
    <property type="project" value="TreeGrafter"/>
</dbReference>
<dbReference type="InterPro" id="IPR024066">
    <property type="entry name" value="RGS_subdom1/3"/>
</dbReference>
<dbReference type="GO" id="GO:0005634">
    <property type="term" value="C:nucleus"/>
    <property type="evidence" value="ECO:0007669"/>
    <property type="project" value="TreeGrafter"/>
</dbReference>
<dbReference type="GO" id="GO:0005737">
    <property type="term" value="C:cytoplasm"/>
    <property type="evidence" value="ECO:0007669"/>
    <property type="project" value="UniProtKB-SubCell"/>
</dbReference>
<dbReference type="SMART" id="SM00315">
    <property type="entry name" value="RGS"/>
    <property type="match status" value="1"/>
</dbReference>
<feature type="region of interest" description="Disordered" evidence="8">
    <location>
        <begin position="758"/>
        <end position="838"/>
    </location>
</feature>
<accession>A0A165USR3</accession>
<dbReference type="InterPro" id="IPR038207">
    <property type="entry name" value="DIX_dom_sf"/>
</dbReference>
<feature type="domain" description="DIX" evidence="10">
    <location>
        <begin position="860"/>
        <end position="942"/>
    </location>
</feature>
<dbReference type="InterPro" id="IPR016137">
    <property type="entry name" value="RGS"/>
</dbReference>
<dbReference type="CDD" id="cd11582">
    <property type="entry name" value="Axin_TNKS_binding"/>
    <property type="match status" value="1"/>
</dbReference>
<dbReference type="Pfam" id="PF08833">
    <property type="entry name" value="Axin_b-cat_bind"/>
    <property type="match status" value="1"/>
</dbReference>
<feature type="compositionally biased region" description="Polar residues" evidence="8">
    <location>
        <begin position="108"/>
        <end position="119"/>
    </location>
</feature>
<evidence type="ECO:0000256" key="7">
    <source>
        <dbReference type="PROSITE-ProRule" id="PRU00069"/>
    </source>
</evidence>
<dbReference type="PRINTS" id="PR01301">
    <property type="entry name" value="RGSPROTEIN"/>
</dbReference>
<feature type="compositionally biased region" description="Polar residues" evidence="8">
    <location>
        <begin position="758"/>
        <end position="767"/>
    </location>
</feature>
<dbReference type="GO" id="GO:0019901">
    <property type="term" value="F:protein kinase binding"/>
    <property type="evidence" value="ECO:0007669"/>
    <property type="project" value="TreeGrafter"/>
</dbReference>
<dbReference type="GO" id="GO:0008013">
    <property type="term" value="F:beta-catenin binding"/>
    <property type="evidence" value="ECO:0007669"/>
    <property type="project" value="TreeGrafter"/>
</dbReference>
<evidence type="ECO:0000256" key="6">
    <source>
        <dbReference type="ARBA" id="ARBA00022843"/>
    </source>
</evidence>
<dbReference type="InterPro" id="IPR044926">
    <property type="entry name" value="RGS_subdomain_2"/>
</dbReference>
<dbReference type="GO" id="GO:0090090">
    <property type="term" value="P:negative regulation of canonical Wnt signaling pathway"/>
    <property type="evidence" value="ECO:0007669"/>
    <property type="project" value="InterPro"/>
</dbReference>
<evidence type="ECO:0000256" key="4">
    <source>
        <dbReference type="ARBA" id="ARBA00022687"/>
    </source>
</evidence>
<dbReference type="GO" id="GO:0030877">
    <property type="term" value="C:beta-catenin destruction complex"/>
    <property type="evidence" value="ECO:0007669"/>
    <property type="project" value="TreeGrafter"/>
</dbReference>
<dbReference type="Gene3D" id="2.40.240.130">
    <property type="match status" value="1"/>
</dbReference>
<evidence type="ECO:0000259" key="10">
    <source>
        <dbReference type="PROSITE" id="PS50841"/>
    </source>
</evidence>
<feature type="region of interest" description="Disordered" evidence="8">
    <location>
        <begin position="251"/>
        <end position="278"/>
    </location>
</feature>
<dbReference type="InterPro" id="IPR036305">
    <property type="entry name" value="RGS_sf"/>
</dbReference>
<dbReference type="GO" id="GO:0016055">
    <property type="term" value="P:Wnt signaling pathway"/>
    <property type="evidence" value="ECO:0007669"/>
    <property type="project" value="UniProtKB-KW"/>
</dbReference>
<dbReference type="EMBL" id="KR232550">
    <property type="protein sequence ID" value="AMY99574.1"/>
    <property type="molecule type" value="mRNA"/>
</dbReference>
<keyword evidence="2" id="KW-0963">Cytoplasm</keyword>
<dbReference type="PROSITE" id="PS50841">
    <property type="entry name" value="DIX"/>
    <property type="match status" value="1"/>
</dbReference>
<evidence type="ECO:0000313" key="11">
    <source>
        <dbReference type="EMBL" id="AMY99574.1"/>
    </source>
</evidence>
<protein>
    <submittedName>
        <fullName evidence="11">Axin</fullName>
    </submittedName>
</protein>
<feature type="region of interest" description="Disordered" evidence="8">
    <location>
        <begin position="614"/>
        <end position="671"/>
    </location>
</feature>
<dbReference type="Pfam" id="PF00615">
    <property type="entry name" value="RGS"/>
    <property type="match status" value="1"/>
</dbReference>
<proteinExistence type="evidence at transcript level"/>
<dbReference type="Gene3D" id="1.10.167.10">
    <property type="entry name" value="Regulator of G-protein Signalling 4, domain 2"/>
    <property type="match status" value="1"/>
</dbReference>
<dbReference type="PANTHER" id="PTHR46102">
    <property type="entry name" value="AXIN"/>
    <property type="match status" value="1"/>
</dbReference>
<dbReference type="GO" id="GO:0005886">
    <property type="term" value="C:plasma membrane"/>
    <property type="evidence" value="ECO:0007669"/>
    <property type="project" value="TreeGrafter"/>
</dbReference>
<comment type="subcellular location">
    <subcellularLocation>
        <location evidence="1">Cytoplasm</location>
    </subcellularLocation>
</comment>
<evidence type="ECO:0000256" key="2">
    <source>
        <dbReference type="ARBA" id="ARBA00022490"/>
    </source>
</evidence>
<dbReference type="Gene3D" id="1.10.196.10">
    <property type="match status" value="1"/>
</dbReference>
<dbReference type="SMART" id="SM00021">
    <property type="entry name" value="DAX"/>
    <property type="match status" value="1"/>
</dbReference>
<dbReference type="PANTHER" id="PTHR46102:SF2">
    <property type="entry name" value="AXIN"/>
    <property type="match status" value="1"/>
</dbReference>
<feature type="region of interest" description="Disordered" evidence="8">
    <location>
        <begin position="693"/>
        <end position="746"/>
    </location>
</feature>
<dbReference type="AlphaFoldDB" id="A0A165USR3"/>
<evidence type="ECO:0000259" key="9">
    <source>
        <dbReference type="PROSITE" id="PS50132"/>
    </source>
</evidence>
<dbReference type="InterPro" id="IPR043581">
    <property type="entry name" value="Axin-like"/>
</dbReference>
<dbReference type="Pfam" id="PF00778">
    <property type="entry name" value="DIX"/>
    <property type="match status" value="1"/>
</dbReference>
<feature type="region of interest" description="Disordered" evidence="8">
    <location>
        <begin position="1"/>
        <end position="119"/>
    </location>
</feature>
<dbReference type="PROSITE" id="PS50132">
    <property type="entry name" value="RGS"/>
    <property type="match status" value="1"/>
</dbReference>
<feature type="compositionally biased region" description="Basic and acidic residues" evidence="8">
    <location>
        <begin position="786"/>
        <end position="798"/>
    </location>
</feature>
<feature type="compositionally biased region" description="Low complexity" evidence="8">
    <location>
        <begin position="257"/>
        <end position="272"/>
    </location>
</feature>
<organism evidence="11">
    <name type="scientific">Novocrania anomala</name>
    <dbReference type="NCBI Taxonomy" id="317945"/>
    <lineage>
        <taxon>Eukaryota</taxon>
        <taxon>Metazoa</taxon>
        <taxon>Spiralia</taxon>
        <taxon>Lophotrochozoa</taxon>
        <taxon>Brachiopoda</taxon>
        <taxon>Craniiformea</taxon>
        <taxon>Craniata</taxon>
        <taxon>Craniida</taxon>
        <taxon>Cranioidea</taxon>
        <taxon>Craniidae</taxon>
        <taxon>Novocrania</taxon>
    </lineage>
</organism>
<feature type="domain" description="RGS" evidence="9">
    <location>
        <begin position="128"/>
        <end position="248"/>
    </location>
</feature>
<keyword evidence="5" id="KW-0013">ADP-ribosylation</keyword>
<feature type="compositionally biased region" description="Low complexity" evidence="8">
    <location>
        <begin position="35"/>
        <end position="44"/>
    </location>
</feature>
<evidence type="ECO:0000256" key="3">
    <source>
        <dbReference type="ARBA" id="ARBA00022553"/>
    </source>
</evidence>